<evidence type="ECO:0000313" key="1">
    <source>
        <dbReference type="EMBL" id="PWN97522.1"/>
    </source>
</evidence>
<dbReference type="EMBL" id="KZ819294">
    <property type="protein sequence ID" value="PWN97522.1"/>
    <property type="molecule type" value="Genomic_DNA"/>
</dbReference>
<dbReference type="GeneID" id="37273169"/>
<sequence length="155" mass="16661">MLRSNRAHTAPLGCDENCGDTEARAAASAVEHARRAARAQWSMSRFGIVTCARRCRTLFHTAQDRGRASRRPCVPCGRALGPLARARRPFARPSKPARSPLPHCYAANALPRDRTADPSAMQAAVRQPALMRPASPPCATALSPPMPCRARIAAG</sequence>
<keyword evidence="2" id="KW-1185">Reference proteome</keyword>
<name>A0A316Z994_9BASI</name>
<organism evidence="1 2">
    <name type="scientific">Tilletiopsis washingtonensis</name>
    <dbReference type="NCBI Taxonomy" id="58919"/>
    <lineage>
        <taxon>Eukaryota</taxon>
        <taxon>Fungi</taxon>
        <taxon>Dikarya</taxon>
        <taxon>Basidiomycota</taxon>
        <taxon>Ustilaginomycotina</taxon>
        <taxon>Exobasidiomycetes</taxon>
        <taxon>Entylomatales</taxon>
        <taxon>Entylomatales incertae sedis</taxon>
        <taxon>Tilletiopsis</taxon>
    </lineage>
</organism>
<evidence type="ECO:0000313" key="2">
    <source>
        <dbReference type="Proteomes" id="UP000245946"/>
    </source>
</evidence>
<dbReference type="Proteomes" id="UP000245946">
    <property type="component" value="Unassembled WGS sequence"/>
</dbReference>
<reference evidence="1 2" key="1">
    <citation type="journal article" date="2018" name="Mol. Biol. Evol.">
        <title>Broad Genomic Sampling Reveals a Smut Pathogenic Ancestry of the Fungal Clade Ustilaginomycotina.</title>
        <authorList>
            <person name="Kijpornyongpan T."/>
            <person name="Mondo S.J."/>
            <person name="Barry K."/>
            <person name="Sandor L."/>
            <person name="Lee J."/>
            <person name="Lipzen A."/>
            <person name="Pangilinan J."/>
            <person name="LaButti K."/>
            <person name="Hainaut M."/>
            <person name="Henrissat B."/>
            <person name="Grigoriev I.V."/>
            <person name="Spatafora J.W."/>
            <person name="Aime M.C."/>
        </authorList>
    </citation>
    <scope>NUCLEOTIDE SEQUENCE [LARGE SCALE GENOMIC DNA]</scope>
    <source>
        <strain evidence="1 2">MCA 4186</strain>
    </source>
</reference>
<dbReference type="RefSeq" id="XP_025597801.1">
    <property type="nucleotide sequence ID" value="XM_025745625.1"/>
</dbReference>
<gene>
    <name evidence="1" type="ORF">FA09DRAFT_37956</name>
</gene>
<protein>
    <submittedName>
        <fullName evidence="1">Uncharacterized protein</fullName>
    </submittedName>
</protein>
<dbReference type="AlphaFoldDB" id="A0A316Z994"/>
<accession>A0A316Z994</accession>
<proteinExistence type="predicted"/>